<sequence>MVSTSTTYLITGSNRGIGLGLVKVYLGRADATVISAVRSLSDTASLEGLQKLKAGANSKLVIVKIDSTSANDAGEAVRLLQTEHGITALDTVIANAGICTTSGLGPVAQTPLAEIRSHFEVNTIGTLALFQAAVPLLEASGNGKFVALSDSTADLMADPFSAYGVSKAALNFIVRKIHHEHPKITSMAIYPGWVQTQMGSEAAEKIKPTNPLISLEESVAGVVNSIDNATREDTSGTLVTFDKALSW</sequence>
<dbReference type="OrthoDB" id="7289984at2759"/>
<evidence type="ECO:0000256" key="3">
    <source>
        <dbReference type="ARBA" id="ARBA00023002"/>
    </source>
</evidence>
<organism evidence="4 5">
    <name type="scientific">Athelia psychrophila</name>
    <dbReference type="NCBI Taxonomy" id="1759441"/>
    <lineage>
        <taxon>Eukaryota</taxon>
        <taxon>Fungi</taxon>
        <taxon>Dikarya</taxon>
        <taxon>Basidiomycota</taxon>
        <taxon>Agaricomycotina</taxon>
        <taxon>Agaricomycetes</taxon>
        <taxon>Agaricomycetidae</taxon>
        <taxon>Atheliales</taxon>
        <taxon>Atheliaceae</taxon>
        <taxon>Athelia</taxon>
    </lineage>
</organism>
<dbReference type="Proteomes" id="UP000076532">
    <property type="component" value="Unassembled WGS sequence"/>
</dbReference>
<reference evidence="4 5" key="1">
    <citation type="journal article" date="2016" name="Mol. Biol. Evol.">
        <title>Comparative Genomics of Early-Diverging Mushroom-Forming Fungi Provides Insights into the Origins of Lignocellulose Decay Capabilities.</title>
        <authorList>
            <person name="Nagy L.G."/>
            <person name="Riley R."/>
            <person name="Tritt A."/>
            <person name="Adam C."/>
            <person name="Daum C."/>
            <person name="Floudas D."/>
            <person name="Sun H."/>
            <person name="Yadav J.S."/>
            <person name="Pangilinan J."/>
            <person name="Larsson K.H."/>
            <person name="Matsuura K."/>
            <person name="Barry K."/>
            <person name="Labutti K."/>
            <person name="Kuo R."/>
            <person name="Ohm R.A."/>
            <person name="Bhattacharya S.S."/>
            <person name="Shirouzu T."/>
            <person name="Yoshinaga Y."/>
            <person name="Martin F.M."/>
            <person name="Grigoriev I.V."/>
            <person name="Hibbett D.S."/>
        </authorList>
    </citation>
    <scope>NUCLEOTIDE SEQUENCE [LARGE SCALE GENOMIC DNA]</scope>
    <source>
        <strain evidence="4 5">CBS 109695</strain>
    </source>
</reference>
<dbReference type="EMBL" id="KV417679">
    <property type="protein sequence ID" value="KZP10496.1"/>
    <property type="molecule type" value="Genomic_DNA"/>
</dbReference>
<dbReference type="GO" id="GO:0016491">
    <property type="term" value="F:oxidoreductase activity"/>
    <property type="evidence" value="ECO:0007669"/>
    <property type="project" value="UniProtKB-KW"/>
</dbReference>
<dbReference type="InterPro" id="IPR002347">
    <property type="entry name" value="SDR_fam"/>
</dbReference>
<keyword evidence="3" id="KW-0560">Oxidoreductase</keyword>
<dbReference type="InterPro" id="IPR051468">
    <property type="entry name" value="Fungal_SecMetab_SDRs"/>
</dbReference>
<protein>
    <submittedName>
        <fullName evidence="4">Aflatoxin biosynthesis ketoreductase-like protein nor-1</fullName>
    </submittedName>
</protein>
<dbReference type="InterPro" id="IPR036291">
    <property type="entry name" value="NAD(P)-bd_dom_sf"/>
</dbReference>
<accession>A0A165ZE97</accession>
<evidence type="ECO:0000313" key="4">
    <source>
        <dbReference type="EMBL" id="KZP10496.1"/>
    </source>
</evidence>
<dbReference type="Gene3D" id="3.40.50.720">
    <property type="entry name" value="NAD(P)-binding Rossmann-like Domain"/>
    <property type="match status" value="1"/>
</dbReference>
<evidence type="ECO:0000313" key="5">
    <source>
        <dbReference type="Proteomes" id="UP000076532"/>
    </source>
</evidence>
<dbReference type="AlphaFoldDB" id="A0A165ZE97"/>
<evidence type="ECO:0000256" key="1">
    <source>
        <dbReference type="ARBA" id="ARBA00006484"/>
    </source>
</evidence>
<dbReference type="GO" id="GO:0005737">
    <property type="term" value="C:cytoplasm"/>
    <property type="evidence" value="ECO:0007669"/>
    <property type="project" value="TreeGrafter"/>
</dbReference>
<dbReference type="PROSITE" id="PS00061">
    <property type="entry name" value="ADH_SHORT"/>
    <property type="match status" value="1"/>
</dbReference>
<dbReference type="PANTHER" id="PTHR43544">
    <property type="entry name" value="SHORT-CHAIN DEHYDROGENASE/REDUCTASE"/>
    <property type="match status" value="1"/>
</dbReference>
<gene>
    <name evidence="4" type="ORF">FIBSPDRAFT_838563</name>
</gene>
<keyword evidence="5" id="KW-1185">Reference proteome</keyword>
<dbReference type="SUPFAM" id="SSF51735">
    <property type="entry name" value="NAD(P)-binding Rossmann-fold domains"/>
    <property type="match status" value="1"/>
</dbReference>
<dbReference type="InterPro" id="IPR020904">
    <property type="entry name" value="Sc_DH/Rdtase_CS"/>
</dbReference>
<name>A0A165ZE97_9AGAM</name>
<dbReference type="PRINTS" id="PR00081">
    <property type="entry name" value="GDHRDH"/>
</dbReference>
<dbReference type="Pfam" id="PF00106">
    <property type="entry name" value="adh_short"/>
    <property type="match status" value="1"/>
</dbReference>
<comment type="similarity">
    <text evidence="1">Belongs to the short-chain dehydrogenases/reductases (SDR) family.</text>
</comment>
<proteinExistence type="inferred from homology"/>
<evidence type="ECO:0000256" key="2">
    <source>
        <dbReference type="ARBA" id="ARBA00022857"/>
    </source>
</evidence>
<dbReference type="PANTHER" id="PTHR43544:SF7">
    <property type="entry name" value="NADB-LER2"/>
    <property type="match status" value="1"/>
</dbReference>
<keyword evidence="2" id="KW-0521">NADP</keyword>